<accession>A0ACB7ZRJ6</accession>
<name>A0ACB7ZRJ6_9AGAM</name>
<dbReference type="EMBL" id="MU268802">
    <property type="protein sequence ID" value="KAH7903705.1"/>
    <property type="molecule type" value="Genomic_DNA"/>
</dbReference>
<evidence type="ECO:0000313" key="2">
    <source>
        <dbReference type="Proteomes" id="UP000790377"/>
    </source>
</evidence>
<gene>
    <name evidence="1" type="ORF">BJ138DRAFT_1020215</name>
</gene>
<feature type="non-terminal residue" evidence="1">
    <location>
        <position position="1"/>
    </location>
</feature>
<dbReference type="Proteomes" id="UP000790377">
    <property type="component" value="Unassembled WGS sequence"/>
</dbReference>
<sequence length="94" mass="10529">TYGHTQKMRAAMTYAFGCLRGLGDLPWHKSDRKGGAMAGNPSVLVLVASYMCSLRRRKVQAGEVAVSVRAITSEIIQKMFYFNKLPENWDIVAY</sequence>
<evidence type="ECO:0000313" key="1">
    <source>
        <dbReference type="EMBL" id="KAH7903705.1"/>
    </source>
</evidence>
<keyword evidence="2" id="KW-1185">Reference proteome</keyword>
<organism evidence="1 2">
    <name type="scientific">Hygrophoropsis aurantiaca</name>
    <dbReference type="NCBI Taxonomy" id="72124"/>
    <lineage>
        <taxon>Eukaryota</taxon>
        <taxon>Fungi</taxon>
        <taxon>Dikarya</taxon>
        <taxon>Basidiomycota</taxon>
        <taxon>Agaricomycotina</taxon>
        <taxon>Agaricomycetes</taxon>
        <taxon>Agaricomycetidae</taxon>
        <taxon>Boletales</taxon>
        <taxon>Coniophorineae</taxon>
        <taxon>Hygrophoropsidaceae</taxon>
        <taxon>Hygrophoropsis</taxon>
    </lineage>
</organism>
<reference evidence="1" key="1">
    <citation type="journal article" date="2021" name="New Phytol.">
        <title>Evolutionary innovations through gain and loss of genes in the ectomycorrhizal Boletales.</title>
        <authorList>
            <person name="Wu G."/>
            <person name="Miyauchi S."/>
            <person name="Morin E."/>
            <person name="Kuo A."/>
            <person name="Drula E."/>
            <person name="Varga T."/>
            <person name="Kohler A."/>
            <person name="Feng B."/>
            <person name="Cao Y."/>
            <person name="Lipzen A."/>
            <person name="Daum C."/>
            <person name="Hundley H."/>
            <person name="Pangilinan J."/>
            <person name="Johnson J."/>
            <person name="Barry K."/>
            <person name="LaButti K."/>
            <person name="Ng V."/>
            <person name="Ahrendt S."/>
            <person name="Min B."/>
            <person name="Choi I.G."/>
            <person name="Park H."/>
            <person name="Plett J.M."/>
            <person name="Magnuson J."/>
            <person name="Spatafora J.W."/>
            <person name="Nagy L.G."/>
            <person name="Henrissat B."/>
            <person name="Grigoriev I.V."/>
            <person name="Yang Z.L."/>
            <person name="Xu J."/>
            <person name="Martin F.M."/>
        </authorList>
    </citation>
    <scope>NUCLEOTIDE SEQUENCE</scope>
    <source>
        <strain evidence="1">ATCC 28755</strain>
    </source>
</reference>
<proteinExistence type="predicted"/>
<protein>
    <submittedName>
        <fullName evidence="1">Uncharacterized protein</fullName>
    </submittedName>
</protein>
<comment type="caution">
    <text evidence="1">The sequence shown here is derived from an EMBL/GenBank/DDBJ whole genome shotgun (WGS) entry which is preliminary data.</text>
</comment>